<evidence type="ECO:0000256" key="7">
    <source>
        <dbReference type="ARBA" id="ARBA00022741"/>
    </source>
</evidence>
<comment type="caution">
    <text evidence="15">The sequence shown here is derived from an EMBL/GenBank/DDBJ whole genome shotgun (WGS) entry which is preliminary data.</text>
</comment>
<proteinExistence type="predicted"/>
<feature type="domain" description="HAMP" evidence="14">
    <location>
        <begin position="189"/>
        <end position="241"/>
    </location>
</feature>
<evidence type="ECO:0000256" key="2">
    <source>
        <dbReference type="ARBA" id="ARBA00004651"/>
    </source>
</evidence>
<dbReference type="PROSITE" id="PS50885">
    <property type="entry name" value="HAMP"/>
    <property type="match status" value="1"/>
</dbReference>
<feature type="transmembrane region" description="Helical" evidence="13">
    <location>
        <begin position="168"/>
        <end position="187"/>
    </location>
</feature>
<evidence type="ECO:0000313" key="16">
    <source>
        <dbReference type="Proteomes" id="UP000320184"/>
    </source>
</evidence>
<evidence type="ECO:0000256" key="13">
    <source>
        <dbReference type="SAM" id="Phobius"/>
    </source>
</evidence>
<dbReference type="GO" id="GO:0004673">
    <property type="term" value="F:protein histidine kinase activity"/>
    <property type="evidence" value="ECO:0007669"/>
    <property type="project" value="UniProtKB-EC"/>
</dbReference>
<evidence type="ECO:0000256" key="11">
    <source>
        <dbReference type="ARBA" id="ARBA00023136"/>
    </source>
</evidence>
<organism evidence="15 16">
    <name type="scientific">Eiseniibacteriota bacterium</name>
    <dbReference type="NCBI Taxonomy" id="2212470"/>
    <lineage>
        <taxon>Bacteria</taxon>
        <taxon>Candidatus Eiseniibacteriota</taxon>
    </lineage>
</organism>
<evidence type="ECO:0000256" key="9">
    <source>
        <dbReference type="ARBA" id="ARBA00022840"/>
    </source>
</evidence>
<feature type="transmembrane region" description="Helical" evidence="13">
    <location>
        <begin position="12"/>
        <end position="35"/>
    </location>
</feature>
<keyword evidence="8 15" id="KW-0418">Kinase</keyword>
<dbReference type="PANTHER" id="PTHR45528">
    <property type="entry name" value="SENSOR HISTIDINE KINASE CPXA"/>
    <property type="match status" value="1"/>
</dbReference>
<dbReference type="Proteomes" id="UP000320184">
    <property type="component" value="Unassembled WGS sequence"/>
</dbReference>
<evidence type="ECO:0000313" key="15">
    <source>
        <dbReference type="EMBL" id="TMQ50959.1"/>
    </source>
</evidence>
<protein>
    <recommendedName>
        <fullName evidence="3">histidine kinase</fullName>
        <ecNumber evidence="3">2.7.13.3</ecNumber>
    </recommendedName>
</protein>
<evidence type="ECO:0000256" key="3">
    <source>
        <dbReference type="ARBA" id="ARBA00012438"/>
    </source>
</evidence>
<accession>A0A538SHX0</accession>
<keyword evidence="10" id="KW-0902">Two-component regulatory system</keyword>
<dbReference type="AlphaFoldDB" id="A0A538SHX0"/>
<dbReference type="GO" id="GO:0005524">
    <property type="term" value="F:ATP binding"/>
    <property type="evidence" value="ECO:0007669"/>
    <property type="project" value="UniProtKB-KW"/>
</dbReference>
<keyword evidence="11 13" id="KW-0472">Membrane</keyword>
<dbReference type="PANTHER" id="PTHR45528:SF1">
    <property type="entry name" value="SENSOR HISTIDINE KINASE CPXA"/>
    <property type="match status" value="1"/>
</dbReference>
<comment type="catalytic activity">
    <reaction evidence="1">
        <text>ATP + protein L-histidine = ADP + protein N-phospho-L-histidine.</text>
        <dbReference type="EC" id="2.7.13.3"/>
    </reaction>
</comment>
<dbReference type="GO" id="GO:0000160">
    <property type="term" value="P:phosphorelay signal transduction system"/>
    <property type="evidence" value="ECO:0007669"/>
    <property type="project" value="UniProtKB-KW"/>
</dbReference>
<evidence type="ECO:0000256" key="8">
    <source>
        <dbReference type="ARBA" id="ARBA00022777"/>
    </source>
</evidence>
<sequence length="281" mass="31917">MRLRPPVSDFSIRTKVILMVAGTLVLAVLFTAYLVRQLVSQNILNQKLTTVEILTTSILHDITYYSDRDSEEAGQQIIAKYMTYYRIITHMAIYNRRFVCIATSDVHRTHQKTRDPEILGAVVEARPSLHVSRADRQGLGIRSIARAVTVYVSLQDVQQTLAALDRRIALIMAAQLALVSTALFVLLRGSILLRLRRLMTVTQQITQGNYGLEVGDRQGDEIGQLGRAFDRMTADLQRSKLEIEGYNKRLEQRLREATAELQKAYEELKNAQSQLVLNEKM</sequence>
<dbReference type="EMBL" id="VBOT01000086">
    <property type="protein sequence ID" value="TMQ50959.1"/>
    <property type="molecule type" value="Genomic_DNA"/>
</dbReference>
<keyword evidence="5" id="KW-0597">Phosphoprotein</keyword>
<evidence type="ECO:0000256" key="5">
    <source>
        <dbReference type="ARBA" id="ARBA00022553"/>
    </source>
</evidence>
<keyword evidence="6" id="KW-0808">Transferase</keyword>
<keyword evidence="7" id="KW-0547">Nucleotide-binding</keyword>
<comment type="subcellular location">
    <subcellularLocation>
        <location evidence="2">Cell membrane</location>
        <topology evidence="2">Multi-pass membrane protein</topology>
    </subcellularLocation>
</comment>
<dbReference type="CDD" id="cd06225">
    <property type="entry name" value="HAMP"/>
    <property type="match status" value="1"/>
</dbReference>
<dbReference type="SUPFAM" id="SSF158472">
    <property type="entry name" value="HAMP domain-like"/>
    <property type="match status" value="1"/>
</dbReference>
<dbReference type="GO" id="GO:0005886">
    <property type="term" value="C:plasma membrane"/>
    <property type="evidence" value="ECO:0007669"/>
    <property type="project" value="UniProtKB-SubCell"/>
</dbReference>
<evidence type="ECO:0000256" key="12">
    <source>
        <dbReference type="SAM" id="Coils"/>
    </source>
</evidence>
<keyword evidence="4" id="KW-1003">Cell membrane</keyword>
<keyword evidence="9" id="KW-0067">ATP-binding</keyword>
<feature type="non-terminal residue" evidence="15">
    <location>
        <position position="281"/>
    </location>
</feature>
<evidence type="ECO:0000259" key="14">
    <source>
        <dbReference type="PROSITE" id="PS50885"/>
    </source>
</evidence>
<keyword evidence="13" id="KW-1133">Transmembrane helix</keyword>
<evidence type="ECO:0000256" key="1">
    <source>
        <dbReference type="ARBA" id="ARBA00000085"/>
    </source>
</evidence>
<reference evidence="15 16" key="1">
    <citation type="journal article" date="2019" name="Nat. Microbiol.">
        <title>Mediterranean grassland soil C-N compound turnover is dependent on rainfall and depth, and is mediated by genomically divergent microorganisms.</title>
        <authorList>
            <person name="Diamond S."/>
            <person name="Andeer P.F."/>
            <person name="Li Z."/>
            <person name="Crits-Christoph A."/>
            <person name="Burstein D."/>
            <person name="Anantharaman K."/>
            <person name="Lane K.R."/>
            <person name="Thomas B.C."/>
            <person name="Pan C."/>
            <person name="Northen T.R."/>
            <person name="Banfield J.F."/>
        </authorList>
    </citation>
    <scope>NUCLEOTIDE SEQUENCE [LARGE SCALE GENOMIC DNA]</scope>
    <source>
        <strain evidence="15">WS_3</strain>
    </source>
</reference>
<evidence type="ECO:0000256" key="6">
    <source>
        <dbReference type="ARBA" id="ARBA00022679"/>
    </source>
</evidence>
<evidence type="ECO:0000256" key="4">
    <source>
        <dbReference type="ARBA" id="ARBA00022475"/>
    </source>
</evidence>
<gene>
    <name evidence="15" type="ORF">E6K73_07000</name>
</gene>
<evidence type="ECO:0000256" key="10">
    <source>
        <dbReference type="ARBA" id="ARBA00023012"/>
    </source>
</evidence>
<keyword evidence="12" id="KW-0175">Coiled coil</keyword>
<name>A0A538SHX0_UNCEI</name>
<dbReference type="Pfam" id="PF00672">
    <property type="entry name" value="HAMP"/>
    <property type="match status" value="1"/>
</dbReference>
<dbReference type="SMART" id="SM00304">
    <property type="entry name" value="HAMP"/>
    <property type="match status" value="1"/>
</dbReference>
<dbReference type="Gene3D" id="6.10.340.10">
    <property type="match status" value="1"/>
</dbReference>
<dbReference type="InterPro" id="IPR003660">
    <property type="entry name" value="HAMP_dom"/>
</dbReference>
<dbReference type="InterPro" id="IPR050398">
    <property type="entry name" value="HssS/ArlS-like"/>
</dbReference>
<dbReference type="EC" id="2.7.13.3" evidence="3"/>
<keyword evidence="13" id="KW-0812">Transmembrane</keyword>
<feature type="coiled-coil region" evidence="12">
    <location>
        <begin position="236"/>
        <end position="281"/>
    </location>
</feature>